<evidence type="ECO:0000256" key="19">
    <source>
        <dbReference type="ARBA" id="ARBA00069281"/>
    </source>
</evidence>
<comment type="caution">
    <text evidence="24">The sequence shown here is derived from an EMBL/GenBank/DDBJ whole genome shotgun (WGS) entry which is preliminary data.</text>
</comment>
<dbReference type="Proteomes" id="UP000693946">
    <property type="component" value="Linkage Group LG6"/>
</dbReference>
<evidence type="ECO:0000256" key="6">
    <source>
        <dbReference type="ARBA" id="ARBA00022454"/>
    </source>
</evidence>
<evidence type="ECO:0000256" key="15">
    <source>
        <dbReference type="ARBA" id="ARBA00023242"/>
    </source>
</evidence>
<evidence type="ECO:0000259" key="23">
    <source>
        <dbReference type="PROSITE" id="PS50011"/>
    </source>
</evidence>
<dbReference type="InterPro" id="IPR000719">
    <property type="entry name" value="Prot_kinase_dom"/>
</dbReference>
<keyword evidence="25" id="KW-1185">Reference proteome</keyword>
<evidence type="ECO:0000256" key="13">
    <source>
        <dbReference type="ARBA" id="ARBA00022840"/>
    </source>
</evidence>
<comment type="catalytic activity">
    <reaction evidence="16">
        <text>L-threonyl-[protein] + ATP = O-phospho-L-threonyl-[protein] + ADP + H(+)</text>
        <dbReference type="Rhea" id="RHEA:46608"/>
        <dbReference type="Rhea" id="RHEA-COMP:11060"/>
        <dbReference type="Rhea" id="RHEA-COMP:11605"/>
        <dbReference type="ChEBI" id="CHEBI:15378"/>
        <dbReference type="ChEBI" id="CHEBI:30013"/>
        <dbReference type="ChEBI" id="CHEBI:30616"/>
        <dbReference type="ChEBI" id="CHEBI:61977"/>
        <dbReference type="ChEBI" id="CHEBI:456216"/>
        <dbReference type="EC" id="2.7.11.1"/>
    </reaction>
</comment>
<dbReference type="PANTHER" id="PTHR24419">
    <property type="entry name" value="INTERLEUKIN-1 RECEPTOR-ASSOCIATED KINASE"/>
    <property type="match status" value="1"/>
</dbReference>
<evidence type="ECO:0000256" key="12">
    <source>
        <dbReference type="ARBA" id="ARBA00022777"/>
    </source>
</evidence>
<keyword evidence="10" id="KW-0808">Transferase</keyword>
<evidence type="ECO:0000256" key="8">
    <source>
        <dbReference type="ARBA" id="ARBA00022527"/>
    </source>
</evidence>
<dbReference type="PROSITE" id="PS50011">
    <property type="entry name" value="PROTEIN_KINASE_DOM"/>
    <property type="match status" value="1"/>
</dbReference>
<reference evidence="24 25" key="1">
    <citation type="journal article" date="2021" name="Sci. Rep.">
        <title>Chromosome anchoring in Senegalese sole (Solea senegalensis) reveals sex-associated markers and genome rearrangements in flatfish.</title>
        <authorList>
            <person name="Guerrero-Cozar I."/>
            <person name="Gomez-Garrido J."/>
            <person name="Berbel C."/>
            <person name="Martinez-Blanch J.F."/>
            <person name="Alioto T."/>
            <person name="Claros M.G."/>
            <person name="Gagnaire P.A."/>
            <person name="Manchado M."/>
        </authorList>
    </citation>
    <scope>NUCLEOTIDE SEQUENCE [LARGE SCALE GENOMIC DNA]</scope>
    <source>
        <strain evidence="24">Sse05_10M</strain>
    </source>
</reference>
<dbReference type="GO" id="GO:0005634">
    <property type="term" value="C:nucleus"/>
    <property type="evidence" value="ECO:0007669"/>
    <property type="project" value="UniProtKB-SubCell"/>
</dbReference>
<evidence type="ECO:0000256" key="10">
    <source>
        <dbReference type="ARBA" id="ARBA00022679"/>
    </source>
</evidence>
<feature type="region of interest" description="Disordered" evidence="22">
    <location>
        <begin position="165"/>
        <end position="196"/>
    </location>
</feature>
<feature type="domain" description="Protein kinase" evidence="23">
    <location>
        <begin position="969"/>
        <end position="1282"/>
    </location>
</feature>
<dbReference type="GO" id="GO:1901991">
    <property type="term" value="P:negative regulation of mitotic cell cycle phase transition"/>
    <property type="evidence" value="ECO:0007669"/>
    <property type="project" value="UniProtKB-ARBA"/>
</dbReference>
<keyword evidence="9" id="KW-0597">Phosphoprotein</keyword>
<protein>
    <recommendedName>
        <fullName evidence="19">Serine/threonine-protein kinase haspin</fullName>
        <ecNumber evidence="5">2.7.11.1</ecNumber>
    </recommendedName>
    <alternativeName>
        <fullName evidence="20">Germ cell-specific gene 2 protein</fullName>
    </alternativeName>
</protein>
<dbReference type="PANTHER" id="PTHR24419:SF18">
    <property type="entry name" value="SERINE_THREONINE-PROTEIN KINASE HASPIN"/>
    <property type="match status" value="1"/>
</dbReference>
<dbReference type="GO" id="GO:0005737">
    <property type="term" value="C:cytoplasm"/>
    <property type="evidence" value="ECO:0007669"/>
    <property type="project" value="TreeGrafter"/>
</dbReference>
<comment type="cofactor">
    <cofactor evidence="1">
        <name>Mg(2+)</name>
        <dbReference type="ChEBI" id="CHEBI:18420"/>
    </cofactor>
</comment>
<dbReference type="PROSITE" id="PS00107">
    <property type="entry name" value="PROTEIN_KINASE_ATP"/>
    <property type="match status" value="1"/>
</dbReference>
<dbReference type="SMART" id="SM01331">
    <property type="entry name" value="DUF3635"/>
    <property type="match status" value="1"/>
</dbReference>
<dbReference type="GO" id="GO:0005819">
    <property type="term" value="C:spindle"/>
    <property type="evidence" value="ECO:0007669"/>
    <property type="project" value="UniProtKB-SubCell"/>
</dbReference>
<dbReference type="FunFam" id="1.10.510.10:FF:000401">
    <property type="entry name" value="serine/threonine-protein kinase haspin"/>
    <property type="match status" value="1"/>
</dbReference>
<dbReference type="InterPro" id="IPR017441">
    <property type="entry name" value="Protein_kinase_ATP_BS"/>
</dbReference>
<dbReference type="GO" id="GO:0005524">
    <property type="term" value="F:ATP binding"/>
    <property type="evidence" value="ECO:0007669"/>
    <property type="project" value="UniProtKB-UniRule"/>
</dbReference>
<gene>
    <name evidence="24" type="ORF">JOB18_006854</name>
</gene>
<proteinExistence type="predicted"/>
<evidence type="ECO:0000256" key="20">
    <source>
        <dbReference type="ARBA" id="ARBA00081741"/>
    </source>
</evidence>
<evidence type="ECO:0000256" key="9">
    <source>
        <dbReference type="ARBA" id="ARBA00022553"/>
    </source>
</evidence>
<evidence type="ECO:0000313" key="24">
    <source>
        <dbReference type="EMBL" id="KAG7485277.1"/>
    </source>
</evidence>
<evidence type="ECO:0000256" key="14">
    <source>
        <dbReference type="ARBA" id="ARBA00023212"/>
    </source>
</evidence>
<keyword evidence="6" id="KW-0158">Chromosome</keyword>
<dbReference type="GO" id="GO:0000278">
    <property type="term" value="P:mitotic cell cycle"/>
    <property type="evidence" value="ECO:0007669"/>
    <property type="project" value="TreeGrafter"/>
</dbReference>
<dbReference type="EC" id="2.7.11.1" evidence="5"/>
<evidence type="ECO:0000256" key="22">
    <source>
        <dbReference type="SAM" id="MobiDB-lite"/>
    </source>
</evidence>
<comment type="subcellular location">
    <subcellularLocation>
        <location evidence="4">Chromosome</location>
    </subcellularLocation>
    <subcellularLocation>
        <location evidence="3">Cytoplasm</location>
        <location evidence="3">Cytoskeleton</location>
        <location evidence="3">Spindle</location>
    </subcellularLocation>
    <subcellularLocation>
        <location evidence="2">Nucleus</location>
    </subcellularLocation>
</comment>
<evidence type="ECO:0000256" key="17">
    <source>
        <dbReference type="ARBA" id="ARBA00048679"/>
    </source>
</evidence>
<keyword evidence="14" id="KW-0206">Cytoskeleton</keyword>
<feature type="compositionally biased region" description="Polar residues" evidence="22">
    <location>
        <begin position="707"/>
        <end position="718"/>
    </location>
</feature>
<evidence type="ECO:0000256" key="2">
    <source>
        <dbReference type="ARBA" id="ARBA00004123"/>
    </source>
</evidence>
<keyword evidence="13 21" id="KW-0067">ATP-binding</keyword>
<dbReference type="SMART" id="SM00220">
    <property type="entry name" value="S_TKc"/>
    <property type="match status" value="1"/>
</dbReference>
<evidence type="ECO:0000256" key="11">
    <source>
        <dbReference type="ARBA" id="ARBA00022741"/>
    </source>
</evidence>
<feature type="region of interest" description="Disordered" evidence="22">
    <location>
        <begin position="698"/>
        <end position="796"/>
    </location>
</feature>
<evidence type="ECO:0000256" key="16">
    <source>
        <dbReference type="ARBA" id="ARBA00047899"/>
    </source>
</evidence>
<sequence length="1282" mass="142266">MKPVNSVFLKTYGKQRRKLPAWISPDNRKQVFDSSVSTDGDLSEFEPSKPGIRGKKTSVARRNGTRPAKIKAIWCLTEENSCEEDGAIPSLPHPQQSRTIRLKKTSVCNSRAVRPAKRKAALRVMENNSDEENISCSLPAVAQQSNRTSRRNQLASNLGVLMKRKGRQVPVTSESEGDSVARSHKNSVQKKSGSDVQRSVGRFVTCRTRRAAAKPTLPKAIVSNLNSSDDFTTEALRSRRILRPTRRTRVPPSAFLVSSAENSINAVGTLSFANPLREISLNESADHSLGLYSRNPPFCSTPSASSFSTRPRLKPFSINEKSTSIPSMTVGCAGILSPFQENLKSPGQPVSPPLSAAPTGLYSDDKLQPSLCEQSGDLFMEYRSTNKRRSCSQEANSHTEDSKAKFRGELSLNLLSVDSESSSDFVSAAGGLEWLIEALKEKCLTSPCTVRLQRLENLTVTQLSCQTTYSSCLGLSSMGHSQQTHKPPQSVDCSQTASFNLHSLITRSCSRSVDSCDSLEQAASGTDLSPLVDCKNFADESTHHAESSVDFIMGTHLSAKSVETLFTEDEALAVNDKRLVKKCTVQLKRLDLSQLTVQQLKGFTKQKETHLVCSHRSVNAENDHTRNTNDPEDLTCLGETMEGSILPVRRSVSNYGPVAQTQSSDPATEEKAAILTTTLRERCHSRKLFVEIKRISLPQSKGDKGQRSPTDASGSASHEQIKNNHQSDSDMNVCREDTSLKVNRKKRSLTSEDSISSNEEVVKSSCDILPRGKKMSLVPKEKKRRSTSTDRPGTTRKACVSGLSVNRWKNKSNTSAWLRAGEVKSVDCSINELITAKHKQPKELQGFVNLSTPVRASPLNISSLLADFTPNTHTWRRLKAALSVHRKVLLTPRSVYHQGTPGRTAQTDISQDLFASPLRSLLPKHLQLQLTHNSSLCEDAELSDAEKVYAECGQEQPLAWEECILPHRMKRCVKIGEGTFGEVFSTTNASGETVALKIIPLEGSEKVNGEDQKTFGEILHEIIISKELSSLKEKQHNQTHSFIGLNDLHCVRGRYPPEFLSAWDKFDQKKGSENDRPDFFEEDQFFLILEFEFGGADLENSNGTLASLGVAKSILHQVTAALAVAEQELHFEHRDLHWGNVLVKTTKQKTGSFLLNGTTHSVETKGLLVRIIDYSLSRLEIDDLTVSCDISKDEELFMGQGDYQFDIYRLMRQENGNEWSVYRPHTNVLWLHYLCSKLLSMKYRGSGGRGAKDTREELTRFYDNVLQYGSATEALQNCPMFQ</sequence>
<evidence type="ECO:0000256" key="3">
    <source>
        <dbReference type="ARBA" id="ARBA00004186"/>
    </source>
</evidence>
<keyword evidence="8" id="KW-0723">Serine/threonine-protein kinase</keyword>
<organism evidence="24 25">
    <name type="scientific">Solea senegalensis</name>
    <name type="common">Senegalese sole</name>
    <dbReference type="NCBI Taxonomy" id="28829"/>
    <lineage>
        <taxon>Eukaryota</taxon>
        <taxon>Metazoa</taxon>
        <taxon>Chordata</taxon>
        <taxon>Craniata</taxon>
        <taxon>Vertebrata</taxon>
        <taxon>Euteleostomi</taxon>
        <taxon>Actinopterygii</taxon>
        <taxon>Neopterygii</taxon>
        <taxon>Teleostei</taxon>
        <taxon>Neoteleostei</taxon>
        <taxon>Acanthomorphata</taxon>
        <taxon>Carangaria</taxon>
        <taxon>Pleuronectiformes</taxon>
        <taxon>Pleuronectoidei</taxon>
        <taxon>Soleidae</taxon>
        <taxon>Solea</taxon>
    </lineage>
</organism>
<name>A0AAV6Q7A6_SOLSE</name>
<keyword evidence="11 21" id="KW-0547">Nucleotide-binding</keyword>
<evidence type="ECO:0000256" key="5">
    <source>
        <dbReference type="ARBA" id="ARBA00012513"/>
    </source>
</evidence>
<accession>A0AAV6Q7A6</accession>
<evidence type="ECO:0000256" key="7">
    <source>
        <dbReference type="ARBA" id="ARBA00022490"/>
    </source>
</evidence>
<dbReference type="InterPro" id="IPR024604">
    <property type="entry name" value="GSG2_C"/>
</dbReference>
<evidence type="ECO:0000256" key="4">
    <source>
        <dbReference type="ARBA" id="ARBA00004286"/>
    </source>
</evidence>
<keyword evidence="15" id="KW-0539">Nucleus</keyword>
<feature type="region of interest" description="Disordered" evidence="22">
    <location>
        <begin position="32"/>
        <end position="63"/>
    </location>
</feature>
<keyword evidence="12 24" id="KW-0418">Kinase</keyword>
<evidence type="ECO:0000256" key="1">
    <source>
        <dbReference type="ARBA" id="ARBA00001946"/>
    </source>
</evidence>
<dbReference type="GO" id="GO:0035556">
    <property type="term" value="P:intracellular signal transduction"/>
    <property type="evidence" value="ECO:0007669"/>
    <property type="project" value="TreeGrafter"/>
</dbReference>
<dbReference type="EMBL" id="JAGKHQ010000018">
    <property type="protein sequence ID" value="KAG7485277.1"/>
    <property type="molecule type" value="Genomic_DNA"/>
</dbReference>
<comment type="catalytic activity">
    <reaction evidence="17">
        <text>L-seryl-[protein] + ATP = O-phospho-L-seryl-[protein] + ADP + H(+)</text>
        <dbReference type="Rhea" id="RHEA:17989"/>
        <dbReference type="Rhea" id="RHEA-COMP:9863"/>
        <dbReference type="Rhea" id="RHEA-COMP:11604"/>
        <dbReference type="ChEBI" id="CHEBI:15378"/>
        <dbReference type="ChEBI" id="CHEBI:29999"/>
        <dbReference type="ChEBI" id="CHEBI:30616"/>
        <dbReference type="ChEBI" id="CHEBI:83421"/>
        <dbReference type="ChEBI" id="CHEBI:456216"/>
        <dbReference type="EC" id="2.7.11.1"/>
    </reaction>
</comment>
<dbReference type="GO" id="GO:0051276">
    <property type="term" value="P:chromosome organization"/>
    <property type="evidence" value="ECO:0007669"/>
    <property type="project" value="UniProtKB-ARBA"/>
</dbReference>
<evidence type="ECO:0000256" key="21">
    <source>
        <dbReference type="PROSITE-ProRule" id="PRU10141"/>
    </source>
</evidence>
<evidence type="ECO:0000313" key="25">
    <source>
        <dbReference type="Proteomes" id="UP000693946"/>
    </source>
</evidence>
<evidence type="ECO:0000256" key="18">
    <source>
        <dbReference type="ARBA" id="ARBA00053811"/>
    </source>
</evidence>
<dbReference type="Pfam" id="PF12330">
    <property type="entry name" value="Haspin_kinase"/>
    <property type="match status" value="1"/>
</dbReference>
<dbReference type="GO" id="GO:0072354">
    <property type="term" value="F:histone H3T3 kinase activity"/>
    <property type="evidence" value="ECO:0007669"/>
    <property type="project" value="TreeGrafter"/>
</dbReference>
<feature type="compositionally biased region" description="Basic and acidic residues" evidence="22">
    <location>
        <begin position="719"/>
        <end position="739"/>
    </location>
</feature>
<keyword evidence="7" id="KW-0963">Cytoplasm</keyword>
<dbReference type="FunFam" id="3.30.200.20:FF:000409">
    <property type="entry name" value="serine/threonine-protein kinase haspin"/>
    <property type="match status" value="1"/>
</dbReference>
<feature type="binding site" evidence="21">
    <location>
        <position position="997"/>
    </location>
    <ligand>
        <name>ATP</name>
        <dbReference type="ChEBI" id="CHEBI:30616"/>
    </ligand>
</feature>
<comment type="function">
    <text evidence="18">Serine/threonine-protein kinase that phosphorylates histone H3 at 'Thr-3' (H3T3ph) during mitosis. May act through H3T3ph to both position and modulate activation of AURKB and other components of the chromosomal passenger complex (CPC) at centromeres to ensure proper chromatid cohesion, metaphase alignment and normal progression through the cell cycle.</text>
</comment>
<dbReference type="GO" id="GO:0005694">
    <property type="term" value="C:chromosome"/>
    <property type="evidence" value="ECO:0007669"/>
    <property type="project" value="UniProtKB-SubCell"/>
</dbReference>